<evidence type="ECO:0000313" key="3">
    <source>
        <dbReference type="EMBL" id="PZD95987.1"/>
    </source>
</evidence>
<feature type="chain" id="PRO_5038620654" description="DUF4309 domain-containing protein" evidence="2">
    <location>
        <begin position="28"/>
        <end position="234"/>
    </location>
</feature>
<keyword evidence="2" id="KW-0732">Signal</keyword>
<dbReference type="Proteomes" id="UP000249522">
    <property type="component" value="Unassembled WGS sequence"/>
</dbReference>
<keyword evidence="4" id="KW-1185">Reference proteome</keyword>
<dbReference type="RefSeq" id="WP_111146732.1">
    <property type="nucleotide sequence ID" value="NZ_QKRB01000043.1"/>
</dbReference>
<comment type="caution">
    <text evidence="3">The sequence shown here is derived from an EMBL/GenBank/DDBJ whole genome shotgun (WGS) entry which is preliminary data.</text>
</comment>
<reference evidence="3 4" key="1">
    <citation type="submission" date="2018-06" db="EMBL/GenBank/DDBJ databases">
        <title>Paenibacillus imtechensis sp. nov.</title>
        <authorList>
            <person name="Pinnaka A.K."/>
            <person name="Singh H."/>
            <person name="Kaur M."/>
        </authorList>
    </citation>
    <scope>NUCLEOTIDE SEQUENCE [LARGE SCALE GENOMIC DNA]</scope>
    <source>
        <strain evidence="3 4">SMB1</strain>
    </source>
</reference>
<evidence type="ECO:0000256" key="1">
    <source>
        <dbReference type="SAM" id="MobiDB-lite"/>
    </source>
</evidence>
<gene>
    <name evidence="3" type="ORF">DNH61_11185</name>
</gene>
<dbReference type="OrthoDB" id="2678624at2"/>
<dbReference type="PROSITE" id="PS51257">
    <property type="entry name" value="PROKAR_LIPOPROTEIN"/>
    <property type="match status" value="1"/>
</dbReference>
<evidence type="ECO:0000313" key="4">
    <source>
        <dbReference type="Proteomes" id="UP000249522"/>
    </source>
</evidence>
<proteinExistence type="predicted"/>
<evidence type="ECO:0000256" key="2">
    <source>
        <dbReference type="SAM" id="SignalP"/>
    </source>
</evidence>
<dbReference type="EMBL" id="QKRB01000043">
    <property type="protein sequence ID" value="PZD95987.1"/>
    <property type="molecule type" value="Genomic_DNA"/>
</dbReference>
<organism evidence="3 4">
    <name type="scientific">Paenibacillus sambharensis</name>
    <dbReference type="NCBI Taxonomy" id="1803190"/>
    <lineage>
        <taxon>Bacteria</taxon>
        <taxon>Bacillati</taxon>
        <taxon>Bacillota</taxon>
        <taxon>Bacilli</taxon>
        <taxon>Bacillales</taxon>
        <taxon>Paenibacillaceae</taxon>
        <taxon>Paenibacillus</taxon>
    </lineage>
</organism>
<feature type="compositionally biased region" description="Polar residues" evidence="1">
    <location>
        <begin position="87"/>
        <end position="96"/>
    </location>
</feature>
<protein>
    <recommendedName>
        <fullName evidence="5">DUF4309 domain-containing protein</fullName>
    </recommendedName>
</protein>
<name>A0A2W1LWV4_9BACL</name>
<accession>A0A2W1LWV4</accession>
<feature type="compositionally biased region" description="Polar residues" evidence="1">
    <location>
        <begin position="38"/>
        <end position="75"/>
    </location>
</feature>
<feature type="region of interest" description="Disordered" evidence="1">
    <location>
        <begin position="35"/>
        <end position="96"/>
    </location>
</feature>
<evidence type="ECO:0008006" key="5">
    <source>
        <dbReference type="Google" id="ProtNLM"/>
    </source>
</evidence>
<sequence length="234" mass="25359">MSYRISRRTRRYSIPLALMAVITITAACSDNNEEGLAGNTSTGGYSSPVSQSPEITADSPQQALNKRITEQSPAISDTVEDRKQGSGRLSNAASESSVSQKDALEAWLSSPSLKGISLGDSRSSVIKQYGSPDESYTLNERKSQVEVYDYEGFTVGFSDDGVVHFVEVYGEGLQTGIAKLLIGDEGDKAKKTLGTPHSSTKYVLSYTADQTMLKLDLEPDTSRIVSMKLFPYSE</sequence>
<feature type="signal peptide" evidence="2">
    <location>
        <begin position="1"/>
        <end position="27"/>
    </location>
</feature>
<dbReference type="AlphaFoldDB" id="A0A2W1LWV4"/>